<evidence type="ECO:0000313" key="2">
    <source>
        <dbReference type="EMBL" id="CAL1403693.1"/>
    </source>
</evidence>
<protein>
    <submittedName>
        <fullName evidence="2">Uncharacterized protein</fullName>
    </submittedName>
</protein>
<evidence type="ECO:0000256" key="1">
    <source>
        <dbReference type="SAM" id="MobiDB-lite"/>
    </source>
</evidence>
<keyword evidence="3" id="KW-1185">Reference proteome</keyword>
<proteinExistence type="predicted"/>
<dbReference type="AlphaFoldDB" id="A0AAV2G1C4"/>
<dbReference type="Proteomes" id="UP001497516">
    <property type="component" value="Chromosome 7"/>
</dbReference>
<sequence>MTAVGSFWQRSLPPTKAMGDGPNNHQEERVGANLATQMEGNNEGKRSRLRPFLVGPNSISSSYVIKLQERLQVERAAGEVT</sequence>
<reference evidence="2 3" key="1">
    <citation type="submission" date="2024-04" db="EMBL/GenBank/DDBJ databases">
        <authorList>
            <person name="Fracassetti M."/>
        </authorList>
    </citation>
    <scope>NUCLEOTIDE SEQUENCE [LARGE SCALE GENOMIC DNA]</scope>
</reference>
<accession>A0AAV2G1C4</accession>
<name>A0AAV2G1C4_9ROSI</name>
<feature type="region of interest" description="Disordered" evidence="1">
    <location>
        <begin position="1"/>
        <end position="32"/>
    </location>
</feature>
<dbReference type="EMBL" id="OZ034820">
    <property type="protein sequence ID" value="CAL1403693.1"/>
    <property type="molecule type" value="Genomic_DNA"/>
</dbReference>
<gene>
    <name evidence="2" type="ORF">LTRI10_LOCUS43603</name>
</gene>
<organism evidence="2 3">
    <name type="scientific">Linum trigynum</name>
    <dbReference type="NCBI Taxonomy" id="586398"/>
    <lineage>
        <taxon>Eukaryota</taxon>
        <taxon>Viridiplantae</taxon>
        <taxon>Streptophyta</taxon>
        <taxon>Embryophyta</taxon>
        <taxon>Tracheophyta</taxon>
        <taxon>Spermatophyta</taxon>
        <taxon>Magnoliopsida</taxon>
        <taxon>eudicotyledons</taxon>
        <taxon>Gunneridae</taxon>
        <taxon>Pentapetalae</taxon>
        <taxon>rosids</taxon>
        <taxon>fabids</taxon>
        <taxon>Malpighiales</taxon>
        <taxon>Linaceae</taxon>
        <taxon>Linum</taxon>
    </lineage>
</organism>
<evidence type="ECO:0000313" key="3">
    <source>
        <dbReference type="Proteomes" id="UP001497516"/>
    </source>
</evidence>